<evidence type="ECO:0000256" key="3">
    <source>
        <dbReference type="ARBA" id="ARBA00022475"/>
    </source>
</evidence>
<gene>
    <name evidence="9" type="ORF">SAMN02745249_00977</name>
</gene>
<dbReference type="GO" id="GO:0055085">
    <property type="term" value="P:transmembrane transport"/>
    <property type="evidence" value="ECO:0007669"/>
    <property type="project" value="InterPro"/>
</dbReference>
<name>A0A1M4VPE5_9LACT</name>
<feature type="transmembrane region" description="Helical" evidence="7">
    <location>
        <begin position="174"/>
        <end position="193"/>
    </location>
</feature>
<evidence type="ECO:0000256" key="2">
    <source>
        <dbReference type="ARBA" id="ARBA00022448"/>
    </source>
</evidence>
<comment type="similarity">
    <text evidence="7">Belongs to the binding-protein-dependent transport system permease family.</text>
</comment>
<keyword evidence="5 7" id="KW-1133">Transmembrane helix</keyword>
<evidence type="ECO:0000313" key="10">
    <source>
        <dbReference type="Proteomes" id="UP000184128"/>
    </source>
</evidence>
<evidence type="ECO:0000256" key="6">
    <source>
        <dbReference type="ARBA" id="ARBA00023136"/>
    </source>
</evidence>
<proteinExistence type="inferred from homology"/>
<feature type="transmembrane region" description="Helical" evidence="7">
    <location>
        <begin position="102"/>
        <end position="120"/>
    </location>
</feature>
<feature type="transmembrane region" description="Helical" evidence="7">
    <location>
        <begin position="132"/>
        <end position="154"/>
    </location>
</feature>
<evidence type="ECO:0000313" key="9">
    <source>
        <dbReference type="EMBL" id="SHE70652.1"/>
    </source>
</evidence>
<dbReference type="InterPro" id="IPR000515">
    <property type="entry name" value="MetI-like"/>
</dbReference>
<evidence type="ECO:0000256" key="1">
    <source>
        <dbReference type="ARBA" id="ARBA00004651"/>
    </source>
</evidence>
<dbReference type="AlphaFoldDB" id="A0A1M4VPE5"/>
<keyword evidence="6 7" id="KW-0472">Membrane</keyword>
<comment type="subcellular location">
    <subcellularLocation>
        <location evidence="1 7">Cell membrane</location>
        <topology evidence="1 7">Multi-pass membrane protein</topology>
    </subcellularLocation>
</comment>
<dbReference type="PROSITE" id="PS50928">
    <property type="entry name" value="ABC_TM1"/>
    <property type="match status" value="1"/>
</dbReference>
<dbReference type="GO" id="GO:0005886">
    <property type="term" value="C:plasma membrane"/>
    <property type="evidence" value="ECO:0007669"/>
    <property type="project" value="UniProtKB-SubCell"/>
</dbReference>
<feature type="transmembrane region" description="Helical" evidence="7">
    <location>
        <begin position="228"/>
        <end position="254"/>
    </location>
</feature>
<evidence type="ECO:0000256" key="5">
    <source>
        <dbReference type="ARBA" id="ARBA00022989"/>
    </source>
</evidence>
<dbReference type="PANTHER" id="PTHR43163:SF6">
    <property type="entry name" value="DIPEPTIDE TRANSPORT SYSTEM PERMEASE PROTEIN DPPB-RELATED"/>
    <property type="match status" value="1"/>
</dbReference>
<dbReference type="Proteomes" id="UP000184128">
    <property type="component" value="Unassembled WGS sequence"/>
</dbReference>
<feature type="domain" description="ABC transmembrane type-1" evidence="8">
    <location>
        <begin position="96"/>
        <end position="297"/>
    </location>
</feature>
<organism evidence="9 10">
    <name type="scientific">Atopostipes suicloacalis DSM 15692</name>
    <dbReference type="NCBI Taxonomy" id="1121025"/>
    <lineage>
        <taxon>Bacteria</taxon>
        <taxon>Bacillati</taxon>
        <taxon>Bacillota</taxon>
        <taxon>Bacilli</taxon>
        <taxon>Lactobacillales</taxon>
        <taxon>Carnobacteriaceae</taxon>
        <taxon>Atopostipes</taxon>
    </lineage>
</organism>
<feature type="transmembrane region" description="Helical" evidence="7">
    <location>
        <begin position="9"/>
        <end position="29"/>
    </location>
</feature>
<dbReference type="Gene3D" id="1.10.3720.10">
    <property type="entry name" value="MetI-like"/>
    <property type="match status" value="1"/>
</dbReference>
<dbReference type="RefSeq" id="WP_073297180.1">
    <property type="nucleotide sequence ID" value="NZ_FQUF01000012.1"/>
</dbReference>
<dbReference type="OrthoDB" id="9773683at2"/>
<dbReference type="InterPro" id="IPR035906">
    <property type="entry name" value="MetI-like_sf"/>
</dbReference>
<dbReference type="Pfam" id="PF00528">
    <property type="entry name" value="BPD_transp_1"/>
    <property type="match status" value="1"/>
</dbReference>
<dbReference type="EMBL" id="FQUF01000012">
    <property type="protein sequence ID" value="SHE70652.1"/>
    <property type="molecule type" value="Genomic_DNA"/>
</dbReference>
<keyword evidence="3" id="KW-1003">Cell membrane</keyword>
<dbReference type="SUPFAM" id="SSF161098">
    <property type="entry name" value="MetI-like"/>
    <property type="match status" value="1"/>
</dbReference>
<reference evidence="9 10" key="1">
    <citation type="submission" date="2016-11" db="EMBL/GenBank/DDBJ databases">
        <authorList>
            <person name="Jaros S."/>
            <person name="Januszkiewicz K."/>
            <person name="Wedrychowicz H."/>
        </authorList>
    </citation>
    <scope>NUCLEOTIDE SEQUENCE [LARGE SCALE GENOMIC DNA]</scope>
    <source>
        <strain evidence="9 10">DSM 15692</strain>
    </source>
</reference>
<dbReference type="Pfam" id="PF19300">
    <property type="entry name" value="BPD_transp_1_N"/>
    <property type="match status" value="1"/>
</dbReference>
<sequence length="309" mass="34372">MFRYIVKRILWLIPILLGVSFIVFTIMYLSPGDPVTMILGEGATEEAYQALRTQMGFDQSFIVQFLNYVRGVVFDFDLGRSYVSNRVVLDEILVRLPNTIRLASWSILFATLIGIPLGVISATRPYSKVDNVVMFISLVGVSMPTFWQALLLIILFTSTLGWLPASGFTSWQQMIMPVFALATSSMGTIARITRSSMMDVLDQDYIRTSEAKGVSDGRVIFQHALRNALIPVVTVIGLQFGALLGGAVLTETIFSINGLGTMMVNAIRTRDTMVVQGGVLFIAFIFTLVNLCVDILYAYIDPRIRSQYD</sequence>
<dbReference type="InterPro" id="IPR045621">
    <property type="entry name" value="BPD_transp_1_N"/>
</dbReference>
<dbReference type="STRING" id="1121025.SAMN02745249_00977"/>
<evidence type="ECO:0000256" key="4">
    <source>
        <dbReference type="ARBA" id="ARBA00022692"/>
    </source>
</evidence>
<accession>A0A1M4VPE5</accession>
<keyword evidence="4 7" id="KW-0812">Transmembrane</keyword>
<keyword evidence="2 7" id="KW-0813">Transport</keyword>
<evidence type="ECO:0000256" key="7">
    <source>
        <dbReference type="RuleBase" id="RU363032"/>
    </source>
</evidence>
<feature type="transmembrane region" description="Helical" evidence="7">
    <location>
        <begin position="274"/>
        <end position="300"/>
    </location>
</feature>
<dbReference type="CDD" id="cd06261">
    <property type="entry name" value="TM_PBP2"/>
    <property type="match status" value="1"/>
</dbReference>
<protein>
    <submittedName>
        <fullName evidence="9">Peptide/nickel transport system permease protein</fullName>
    </submittedName>
</protein>
<dbReference type="PANTHER" id="PTHR43163">
    <property type="entry name" value="DIPEPTIDE TRANSPORT SYSTEM PERMEASE PROTEIN DPPB-RELATED"/>
    <property type="match status" value="1"/>
</dbReference>
<keyword evidence="10" id="KW-1185">Reference proteome</keyword>
<evidence type="ECO:0000259" key="8">
    <source>
        <dbReference type="PROSITE" id="PS50928"/>
    </source>
</evidence>